<dbReference type="EMBL" id="JAKKOR010000014">
    <property type="protein sequence ID" value="MCF8590488.1"/>
    <property type="molecule type" value="Genomic_DNA"/>
</dbReference>
<evidence type="ECO:0000256" key="1">
    <source>
        <dbReference type="ARBA" id="ARBA00004651"/>
    </source>
</evidence>
<dbReference type="PANTHER" id="PTHR30472">
    <property type="entry name" value="FERRIC ENTEROBACTIN TRANSPORT SYSTEM PERMEASE PROTEIN"/>
    <property type="match status" value="1"/>
</dbReference>
<dbReference type="PANTHER" id="PTHR30472:SF24">
    <property type="entry name" value="FERRIC ENTEROBACTIN TRANSPORT SYSTEM PERMEASE PROTEIN FEPG"/>
    <property type="match status" value="1"/>
</dbReference>
<feature type="transmembrane region" description="Helical" evidence="8">
    <location>
        <begin position="79"/>
        <end position="99"/>
    </location>
</feature>
<evidence type="ECO:0000256" key="4">
    <source>
        <dbReference type="ARBA" id="ARBA00022475"/>
    </source>
</evidence>
<feature type="transmembrane region" description="Helical" evidence="8">
    <location>
        <begin position="111"/>
        <end position="131"/>
    </location>
</feature>
<feature type="transmembrane region" description="Helical" evidence="8">
    <location>
        <begin position="28"/>
        <end position="48"/>
    </location>
</feature>
<keyword evidence="5 8" id="KW-0812">Transmembrane</keyword>
<comment type="similarity">
    <text evidence="2">Belongs to the binding-protein-dependent transport system permease family. FecCD subfamily.</text>
</comment>
<evidence type="ECO:0000256" key="5">
    <source>
        <dbReference type="ARBA" id="ARBA00022692"/>
    </source>
</evidence>
<dbReference type="Pfam" id="PF01032">
    <property type="entry name" value="FecCD"/>
    <property type="match status" value="1"/>
</dbReference>
<protein>
    <submittedName>
        <fullName evidence="9">Iron ABC transporter permease</fullName>
    </submittedName>
</protein>
<evidence type="ECO:0000256" key="6">
    <source>
        <dbReference type="ARBA" id="ARBA00022989"/>
    </source>
</evidence>
<feature type="transmembrane region" description="Helical" evidence="8">
    <location>
        <begin position="255"/>
        <end position="281"/>
    </location>
</feature>
<feature type="transmembrane region" description="Helical" evidence="8">
    <location>
        <begin position="209"/>
        <end position="229"/>
    </location>
</feature>
<dbReference type="InterPro" id="IPR037294">
    <property type="entry name" value="ABC_BtuC-like"/>
</dbReference>
<feature type="transmembrane region" description="Helical" evidence="8">
    <location>
        <begin position="324"/>
        <end position="343"/>
    </location>
</feature>
<evidence type="ECO:0000256" key="2">
    <source>
        <dbReference type="ARBA" id="ARBA00007935"/>
    </source>
</evidence>
<feature type="transmembrane region" description="Helical" evidence="8">
    <location>
        <begin position="137"/>
        <end position="155"/>
    </location>
</feature>
<keyword evidence="7 8" id="KW-0472">Membrane</keyword>
<keyword evidence="4" id="KW-1003">Cell membrane</keyword>
<reference evidence="9 10" key="1">
    <citation type="submission" date="2022-01" db="EMBL/GenBank/DDBJ databases">
        <authorList>
            <person name="Huang Y."/>
        </authorList>
    </citation>
    <scope>NUCLEOTIDE SEQUENCE [LARGE SCALE GENOMIC DNA]</scope>
    <source>
        <strain evidence="9 10">HY366</strain>
    </source>
</reference>
<evidence type="ECO:0000256" key="8">
    <source>
        <dbReference type="SAM" id="Phobius"/>
    </source>
</evidence>
<evidence type="ECO:0000256" key="3">
    <source>
        <dbReference type="ARBA" id="ARBA00022448"/>
    </source>
</evidence>
<dbReference type="RefSeq" id="WP_236999685.1">
    <property type="nucleotide sequence ID" value="NZ_JAKKOR010000014.1"/>
</dbReference>
<comment type="caution">
    <text evidence="9">The sequence shown here is derived from an EMBL/GenBank/DDBJ whole genome shotgun (WGS) entry which is preliminary data.</text>
</comment>
<dbReference type="CDD" id="cd06550">
    <property type="entry name" value="TM_ABC_iron-siderophores_like"/>
    <property type="match status" value="1"/>
</dbReference>
<feature type="transmembrane region" description="Helical" evidence="8">
    <location>
        <begin position="167"/>
        <end position="189"/>
    </location>
</feature>
<dbReference type="Gene3D" id="1.10.3470.10">
    <property type="entry name" value="ABC transporter involved in vitamin B12 uptake, BtuC"/>
    <property type="match status" value="1"/>
</dbReference>
<accession>A0ABS9IY42</accession>
<evidence type="ECO:0000313" key="9">
    <source>
        <dbReference type="EMBL" id="MCF8590488.1"/>
    </source>
</evidence>
<name>A0ABS9IY42_9ACTN</name>
<keyword evidence="10" id="KW-1185">Reference proteome</keyword>
<comment type="subcellular location">
    <subcellularLocation>
        <location evidence="1">Cell membrane</location>
        <topology evidence="1">Multi-pass membrane protein</topology>
    </subcellularLocation>
</comment>
<keyword evidence="3" id="KW-0813">Transport</keyword>
<organism evidence="9 10">
    <name type="scientific">Gordonia liuliyuniae</name>
    <dbReference type="NCBI Taxonomy" id="2911517"/>
    <lineage>
        <taxon>Bacteria</taxon>
        <taxon>Bacillati</taxon>
        <taxon>Actinomycetota</taxon>
        <taxon>Actinomycetes</taxon>
        <taxon>Mycobacteriales</taxon>
        <taxon>Gordoniaceae</taxon>
        <taxon>Gordonia</taxon>
    </lineage>
</organism>
<gene>
    <name evidence="9" type="ORF">L5G33_18690</name>
</gene>
<feature type="transmembrane region" description="Helical" evidence="8">
    <location>
        <begin position="293"/>
        <end position="312"/>
    </location>
</feature>
<keyword evidence="6 8" id="KW-1133">Transmembrane helix</keyword>
<proteinExistence type="inferred from homology"/>
<dbReference type="Proteomes" id="UP001200110">
    <property type="component" value="Unassembled WGS sequence"/>
</dbReference>
<evidence type="ECO:0000313" key="10">
    <source>
        <dbReference type="Proteomes" id="UP001200110"/>
    </source>
</evidence>
<evidence type="ECO:0000256" key="7">
    <source>
        <dbReference type="ARBA" id="ARBA00023136"/>
    </source>
</evidence>
<sequence length="352" mass="36419">MTTPPTERTRSTVDVVKAGRHARSRRRAVLLAVLVVLVVAVFFVSLMAGQRFYPLDDVFRVIVGETVPGASFTVGELRLPRVCLAVLSGFAFGFAGVTFQTLLRNPLASPDIIGISWGASAAAVVAIVVFGLTGTSVSVLALVGALVAAAAVYGLSGNGGFSATRLILIGIGIAAMLSSVVSYVLARAADWDIANALRWITGSLAEPDWGKVVPLAVVAVIVVPIMLACSRDMNMLRLGDDAAAGMGVRVEATRLLVLFGAVVLLAFATAGAGPISFVAFMSGPIAMRLFTRAGGSMLLPSGLVGALLVMSADLVAQFALPHRYPVGVVTGVLGAPFLIYLLIRVNRSGGTL</sequence>
<dbReference type="InterPro" id="IPR000522">
    <property type="entry name" value="ABC_transptr_permease_BtuC"/>
</dbReference>
<dbReference type="SUPFAM" id="SSF81345">
    <property type="entry name" value="ABC transporter involved in vitamin B12 uptake, BtuC"/>
    <property type="match status" value="1"/>
</dbReference>